<evidence type="ECO:0000313" key="2">
    <source>
        <dbReference type="Proteomes" id="UP000784294"/>
    </source>
</evidence>
<proteinExistence type="predicted"/>
<dbReference type="AlphaFoldDB" id="A0A3S5AG76"/>
<comment type="caution">
    <text evidence="1">The sequence shown here is derived from an EMBL/GenBank/DDBJ whole genome shotgun (WGS) entry which is preliminary data.</text>
</comment>
<dbReference type="EMBL" id="CAAALY010042391">
    <property type="protein sequence ID" value="VEL19619.1"/>
    <property type="molecule type" value="Genomic_DNA"/>
</dbReference>
<dbReference type="Proteomes" id="UP000784294">
    <property type="component" value="Unassembled WGS sequence"/>
</dbReference>
<protein>
    <submittedName>
        <fullName evidence="1">Uncharacterized protein</fullName>
    </submittedName>
</protein>
<name>A0A3S5AG76_9PLAT</name>
<sequence>MMISSLAEEYYFMAGYIGWADITDPAFSTDTLENLLGDSMLVGLRYDVTQFDANLLLERIVRNNYIILAYAFY</sequence>
<evidence type="ECO:0000313" key="1">
    <source>
        <dbReference type="EMBL" id="VEL19619.1"/>
    </source>
</evidence>
<gene>
    <name evidence="1" type="ORF">PXEA_LOCUS13059</name>
</gene>
<organism evidence="1 2">
    <name type="scientific">Protopolystoma xenopodis</name>
    <dbReference type="NCBI Taxonomy" id="117903"/>
    <lineage>
        <taxon>Eukaryota</taxon>
        <taxon>Metazoa</taxon>
        <taxon>Spiralia</taxon>
        <taxon>Lophotrochozoa</taxon>
        <taxon>Platyhelminthes</taxon>
        <taxon>Monogenea</taxon>
        <taxon>Polyopisthocotylea</taxon>
        <taxon>Polystomatidea</taxon>
        <taxon>Polystomatidae</taxon>
        <taxon>Protopolystoma</taxon>
    </lineage>
</organism>
<dbReference type="OrthoDB" id="2135488at2759"/>
<reference evidence="1" key="1">
    <citation type="submission" date="2018-11" db="EMBL/GenBank/DDBJ databases">
        <authorList>
            <consortium name="Pathogen Informatics"/>
        </authorList>
    </citation>
    <scope>NUCLEOTIDE SEQUENCE</scope>
</reference>
<keyword evidence="2" id="KW-1185">Reference proteome</keyword>
<accession>A0A3S5AG76</accession>